<name>A0A1A9VVZ5_GLOAU</name>
<sequence length="153" mass="17971">MLSHCVQTAKSAIALIQLINYYHGELEWLQEDSTTYVKRRPYILSFFLPIILLCTERTRTVQYSNDFLIMHMKKGAFTSTSTGYGKHQHKHNNNSNKSGYSGGKANLSVEMMKLFVFANTVLLIVTQAWPHIQQQYIWFRQWWEESFAKEKIE</sequence>
<evidence type="ECO:0000313" key="2">
    <source>
        <dbReference type="Proteomes" id="UP000078200"/>
    </source>
</evidence>
<dbReference type="EnsemblMetazoa" id="GAUT049391-RA">
    <property type="protein sequence ID" value="GAUT049391-PA"/>
    <property type="gene ID" value="GAUT049391"/>
</dbReference>
<dbReference type="Proteomes" id="UP000078200">
    <property type="component" value="Unassembled WGS sequence"/>
</dbReference>
<dbReference type="VEuPathDB" id="VectorBase:GAUT049391"/>
<dbReference type="STRING" id="7395.A0A1A9VVZ5"/>
<dbReference type="AlphaFoldDB" id="A0A1A9VVZ5"/>
<reference evidence="1" key="1">
    <citation type="submission" date="2020-05" db="UniProtKB">
        <authorList>
            <consortium name="EnsemblMetazoa"/>
        </authorList>
    </citation>
    <scope>IDENTIFICATION</scope>
    <source>
        <strain evidence="1">TTRI</strain>
    </source>
</reference>
<accession>A0A1A9VVZ5</accession>
<organism evidence="1 2">
    <name type="scientific">Glossina austeni</name>
    <name type="common">Savannah tsetse fly</name>
    <dbReference type="NCBI Taxonomy" id="7395"/>
    <lineage>
        <taxon>Eukaryota</taxon>
        <taxon>Metazoa</taxon>
        <taxon>Ecdysozoa</taxon>
        <taxon>Arthropoda</taxon>
        <taxon>Hexapoda</taxon>
        <taxon>Insecta</taxon>
        <taxon>Pterygota</taxon>
        <taxon>Neoptera</taxon>
        <taxon>Endopterygota</taxon>
        <taxon>Diptera</taxon>
        <taxon>Brachycera</taxon>
        <taxon>Muscomorpha</taxon>
        <taxon>Hippoboscoidea</taxon>
        <taxon>Glossinidae</taxon>
        <taxon>Glossina</taxon>
    </lineage>
</organism>
<protein>
    <submittedName>
        <fullName evidence="1">Uncharacterized protein</fullName>
    </submittedName>
</protein>
<evidence type="ECO:0000313" key="1">
    <source>
        <dbReference type="EnsemblMetazoa" id="GAUT049391-PA"/>
    </source>
</evidence>
<proteinExistence type="predicted"/>
<keyword evidence="2" id="KW-1185">Reference proteome</keyword>